<comment type="caution">
    <text evidence="1">The sequence shown here is derived from an EMBL/GenBank/DDBJ whole genome shotgun (WGS) entry which is preliminary data.</text>
</comment>
<sequence length="152" mass="17044">MTVFTAYKGYEGTADIDLDTFECRGKILFIDDLVTFKAESPKLLEKEFHAAVDDYLTTCETLGRDPQRPCKGQFQVRIAPDLHRAALLRASAEKTSLNDIVARSVDCYLNGQSEVNHRHFVFVEMEAGSLDSPFTTMKAMVAEGAETNRVHH</sequence>
<reference evidence="1 2" key="1">
    <citation type="submission" date="2020-10" db="EMBL/GenBank/DDBJ databases">
        <title>Phylogeny of dyella-like bacteria.</title>
        <authorList>
            <person name="Fu J."/>
        </authorList>
    </citation>
    <scope>NUCLEOTIDE SEQUENCE [LARGE SCALE GENOMIC DNA]</scope>
    <source>
        <strain evidence="1 2">JP1</strain>
    </source>
</reference>
<organism evidence="1 2">
    <name type="scientific">Dyella jejuensis</name>
    <dbReference type="NCBI Taxonomy" id="1432009"/>
    <lineage>
        <taxon>Bacteria</taxon>
        <taxon>Pseudomonadati</taxon>
        <taxon>Pseudomonadota</taxon>
        <taxon>Gammaproteobacteria</taxon>
        <taxon>Lysobacterales</taxon>
        <taxon>Rhodanobacteraceae</taxon>
        <taxon>Dyella</taxon>
    </lineage>
</organism>
<accession>A0ABW8JIU4</accession>
<dbReference type="RefSeq" id="WP_404547268.1">
    <property type="nucleotide sequence ID" value="NZ_JADIKJ010000010.1"/>
</dbReference>
<dbReference type="Proteomes" id="UP001620461">
    <property type="component" value="Unassembled WGS sequence"/>
</dbReference>
<evidence type="ECO:0000313" key="1">
    <source>
        <dbReference type="EMBL" id="MFK2900773.1"/>
    </source>
</evidence>
<dbReference type="Pfam" id="PF05534">
    <property type="entry name" value="HicB"/>
    <property type="match status" value="1"/>
</dbReference>
<dbReference type="InterPro" id="IPR010985">
    <property type="entry name" value="Ribbon_hlx_hlx"/>
</dbReference>
<dbReference type="EMBL" id="JADIKJ010000010">
    <property type="protein sequence ID" value="MFK2900773.1"/>
    <property type="molecule type" value="Genomic_DNA"/>
</dbReference>
<protein>
    <submittedName>
        <fullName evidence="1">Type II toxin-antitoxin system HicB family antitoxin</fullName>
    </submittedName>
</protein>
<keyword evidence="2" id="KW-1185">Reference proteome</keyword>
<dbReference type="SUPFAM" id="SSF47598">
    <property type="entry name" value="Ribbon-helix-helix"/>
    <property type="match status" value="1"/>
</dbReference>
<proteinExistence type="predicted"/>
<gene>
    <name evidence="1" type="ORF">ISP15_10540</name>
</gene>
<evidence type="ECO:0000313" key="2">
    <source>
        <dbReference type="Proteomes" id="UP001620461"/>
    </source>
</evidence>
<dbReference type="InterPro" id="IPR008651">
    <property type="entry name" value="Uncharacterised_HicB"/>
</dbReference>
<name>A0ABW8JIU4_9GAMM</name>